<evidence type="ECO:0000256" key="15">
    <source>
        <dbReference type="ARBA" id="ARBA00030661"/>
    </source>
</evidence>
<feature type="compositionally biased region" description="Basic and acidic residues" evidence="18">
    <location>
        <begin position="1"/>
        <end position="10"/>
    </location>
</feature>
<feature type="domain" description="U-box" evidence="20">
    <location>
        <begin position="281"/>
        <end position="354"/>
    </location>
</feature>
<dbReference type="Proteomes" id="UP000077002">
    <property type="component" value="Unassembled WGS sequence"/>
</dbReference>
<dbReference type="Gene3D" id="2.40.100.10">
    <property type="entry name" value="Cyclophilin-like"/>
    <property type="match status" value="1"/>
</dbReference>
<dbReference type="InterPro" id="IPR002130">
    <property type="entry name" value="Cyclophilin-type_PPIase_dom"/>
</dbReference>
<protein>
    <recommendedName>
        <fullName evidence="8">Peptidyl-prolyl cis-trans isomerase-like 2</fullName>
        <ecNumber evidence="6">2.3.2.27</ecNumber>
        <ecNumber evidence="7">5.2.1.8</ecNumber>
    </recommendedName>
    <alternativeName>
        <fullName evidence="15">Cyclophilin-60</fullName>
    </alternativeName>
    <alternativeName>
        <fullName evidence="16">Cyclophilin-like protein Cyp-60</fullName>
    </alternativeName>
    <alternativeName>
        <fullName evidence="17">RING-type E3 ubiquitin transferase isomerase-like 2</fullName>
    </alternativeName>
    <alternativeName>
        <fullName evidence="14">Rotamase</fullName>
    </alternativeName>
</protein>
<evidence type="ECO:0000256" key="2">
    <source>
        <dbReference type="ARBA" id="ARBA00000971"/>
    </source>
</evidence>
<evidence type="ECO:0000256" key="5">
    <source>
        <dbReference type="ARBA" id="ARBA00007930"/>
    </source>
</evidence>
<evidence type="ECO:0000256" key="17">
    <source>
        <dbReference type="ARBA" id="ARBA00033051"/>
    </source>
</evidence>
<feature type="compositionally biased region" description="Basic and acidic residues" evidence="18">
    <location>
        <begin position="745"/>
        <end position="760"/>
    </location>
</feature>
<feature type="compositionally biased region" description="Gly residues" evidence="18">
    <location>
        <begin position="810"/>
        <end position="822"/>
    </location>
</feature>
<evidence type="ECO:0000256" key="13">
    <source>
        <dbReference type="ARBA" id="ARBA00023242"/>
    </source>
</evidence>
<evidence type="ECO:0000259" key="20">
    <source>
        <dbReference type="PROSITE" id="PS51698"/>
    </source>
</evidence>
<comment type="subcellular location">
    <subcellularLocation>
        <location evidence="4">Nucleus</location>
    </subcellularLocation>
</comment>
<dbReference type="Gene3D" id="3.30.40.10">
    <property type="entry name" value="Zinc/RING finger domain, C3HC4 (zinc finger)"/>
    <property type="match status" value="1"/>
</dbReference>
<evidence type="ECO:0000256" key="1">
    <source>
        <dbReference type="ARBA" id="ARBA00000900"/>
    </source>
</evidence>
<evidence type="ECO:0000313" key="21">
    <source>
        <dbReference type="EMBL" id="OAG42876.1"/>
    </source>
</evidence>
<dbReference type="Gene3D" id="3.30.428.70">
    <property type="match status" value="1"/>
</dbReference>
<reference evidence="21 22" key="1">
    <citation type="submission" date="2016-03" db="EMBL/GenBank/DDBJ databases">
        <title>Draft genome sequence of the Fonsecaea monophora CBS 269.37.</title>
        <authorList>
            <person name="Bombassaro A."/>
            <person name="Vinicius W.A."/>
            <person name="De Hoog S."/>
            <person name="Sun J."/>
            <person name="Souza E.M."/>
            <person name="Raittz R.T."/>
            <person name="Costa F."/>
            <person name="Leao A.C."/>
            <person name="Tadra-Sfeir M.Z."/>
            <person name="Baura V."/>
            <person name="Balsanelli E."/>
            <person name="Pedrosa F.O."/>
            <person name="Moreno L.F."/>
            <person name="Steffens M.B."/>
            <person name="Xi L."/>
            <person name="Bocca A.L."/>
            <person name="Felipe M.S."/>
            <person name="Teixeira M."/>
            <person name="Telles Filho F.Q."/>
            <person name="Azevedo C.M."/>
            <person name="Gomes R."/>
            <person name="Vicente V.A."/>
        </authorList>
    </citation>
    <scope>NUCLEOTIDE SEQUENCE [LARGE SCALE GENOMIC DNA]</scope>
    <source>
        <strain evidence="21 22">CBS 269.37</strain>
    </source>
</reference>
<dbReference type="PROSITE" id="PS50072">
    <property type="entry name" value="CSA_PPIASE_2"/>
    <property type="match status" value="1"/>
</dbReference>
<feature type="domain" description="PPIase cyclophilin-type" evidence="19">
    <location>
        <begin position="552"/>
        <end position="705"/>
    </location>
</feature>
<keyword evidence="10" id="KW-0833">Ubl conjugation pathway</keyword>
<dbReference type="InterPro" id="IPR044666">
    <property type="entry name" value="Cyclophilin_A-like"/>
</dbReference>
<dbReference type="GO" id="GO:0003755">
    <property type="term" value="F:peptidyl-prolyl cis-trans isomerase activity"/>
    <property type="evidence" value="ECO:0007669"/>
    <property type="project" value="UniProtKB-KW"/>
</dbReference>
<dbReference type="InterPro" id="IPR026951">
    <property type="entry name" value="PPIL2_U-box_dom"/>
</dbReference>
<dbReference type="SMART" id="SM00504">
    <property type="entry name" value="Ubox"/>
    <property type="match status" value="1"/>
</dbReference>
<dbReference type="GO" id="GO:0000209">
    <property type="term" value="P:protein polyubiquitination"/>
    <property type="evidence" value="ECO:0007669"/>
    <property type="project" value="TreeGrafter"/>
</dbReference>
<evidence type="ECO:0000256" key="4">
    <source>
        <dbReference type="ARBA" id="ARBA00004123"/>
    </source>
</evidence>
<dbReference type="InterPro" id="IPR045759">
    <property type="entry name" value="Ap4A_phos1/2_N"/>
</dbReference>
<dbReference type="PANTHER" id="PTHR45625">
    <property type="entry name" value="PEPTIDYL-PROLYL CIS-TRANS ISOMERASE-RELATED"/>
    <property type="match status" value="1"/>
</dbReference>
<evidence type="ECO:0000256" key="14">
    <source>
        <dbReference type="ARBA" id="ARBA00029569"/>
    </source>
</evidence>
<dbReference type="PRINTS" id="PR00153">
    <property type="entry name" value="CSAPPISMRASE"/>
</dbReference>
<organism evidence="21 22">
    <name type="scientific">Fonsecaea monophora</name>
    <dbReference type="NCBI Taxonomy" id="254056"/>
    <lineage>
        <taxon>Eukaryota</taxon>
        <taxon>Fungi</taxon>
        <taxon>Dikarya</taxon>
        <taxon>Ascomycota</taxon>
        <taxon>Pezizomycotina</taxon>
        <taxon>Eurotiomycetes</taxon>
        <taxon>Chaetothyriomycetidae</taxon>
        <taxon>Chaetothyriales</taxon>
        <taxon>Herpotrichiellaceae</taxon>
        <taxon>Fonsecaea</taxon>
    </lineage>
</organism>
<dbReference type="InterPro" id="IPR013083">
    <property type="entry name" value="Znf_RING/FYVE/PHD"/>
</dbReference>
<dbReference type="InterPro" id="IPR003613">
    <property type="entry name" value="Ubox_domain"/>
</dbReference>
<dbReference type="Pfam" id="PF04564">
    <property type="entry name" value="U-box"/>
    <property type="match status" value="1"/>
</dbReference>
<feature type="region of interest" description="Disordered" evidence="18">
    <location>
        <begin position="718"/>
        <end position="822"/>
    </location>
</feature>
<dbReference type="GO" id="GO:0061630">
    <property type="term" value="F:ubiquitin protein ligase activity"/>
    <property type="evidence" value="ECO:0007669"/>
    <property type="project" value="UniProtKB-EC"/>
</dbReference>
<name>A0A177FGQ0_9EURO</name>
<evidence type="ECO:0000256" key="3">
    <source>
        <dbReference type="ARBA" id="ARBA00003697"/>
    </source>
</evidence>
<comment type="catalytic activity">
    <reaction evidence="1">
        <text>S-ubiquitinyl-[E2 ubiquitin-conjugating enzyme]-L-cysteine + [acceptor protein]-L-lysine = [E2 ubiquitin-conjugating enzyme]-L-cysteine + N(6)-ubiquitinyl-[acceptor protein]-L-lysine.</text>
        <dbReference type="EC" id="2.3.2.27"/>
    </reaction>
</comment>
<evidence type="ECO:0000256" key="18">
    <source>
        <dbReference type="SAM" id="MobiDB-lite"/>
    </source>
</evidence>
<dbReference type="SUPFAM" id="SSF54197">
    <property type="entry name" value="HIT-like"/>
    <property type="match status" value="1"/>
</dbReference>
<proteinExistence type="inferred from homology"/>
<dbReference type="PANTHER" id="PTHR45625:SF1">
    <property type="entry name" value="RING-TYPE E3 UBIQUITIN-PROTEIN LIGASE PPIL2"/>
    <property type="match status" value="1"/>
</dbReference>
<evidence type="ECO:0000256" key="7">
    <source>
        <dbReference type="ARBA" id="ARBA00013194"/>
    </source>
</evidence>
<feature type="compositionally biased region" description="Basic and acidic residues" evidence="18">
    <location>
        <begin position="718"/>
        <end position="732"/>
    </location>
</feature>
<comment type="similarity">
    <text evidence="5">Belongs to the cyclophilin-type PPIase family. PPIL2 subfamily.</text>
</comment>
<gene>
    <name evidence="21" type="ORF">AYO21_02827</name>
</gene>
<keyword evidence="9" id="KW-0808">Transferase</keyword>
<evidence type="ECO:0000256" key="6">
    <source>
        <dbReference type="ARBA" id="ARBA00012483"/>
    </source>
</evidence>
<keyword evidence="22" id="KW-1185">Reference proteome</keyword>
<feature type="region of interest" description="Disordered" evidence="18">
    <location>
        <begin position="465"/>
        <end position="501"/>
    </location>
</feature>
<evidence type="ECO:0000313" key="22">
    <source>
        <dbReference type="Proteomes" id="UP000077002"/>
    </source>
</evidence>
<dbReference type="SUPFAM" id="SSF50891">
    <property type="entry name" value="Cyclophilin-like"/>
    <property type="match status" value="1"/>
</dbReference>
<evidence type="ECO:0000256" key="10">
    <source>
        <dbReference type="ARBA" id="ARBA00022786"/>
    </source>
</evidence>
<dbReference type="Pfam" id="PF19327">
    <property type="entry name" value="Ap4A_phos_N"/>
    <property type="match status" value="1"/>
</dbReference>
<evidence type="ECO:0000256" key="12">
    <source>
        <dbReference type="ARBA" id="ARBA00023235"/>
    </source>
</evidence>
<keyword evidence="13" id="KW-0539">Nucleus</keyword>
<evidence type="ECO:0000256" key="8">
    <source>
        <dbReference type="ARBA" id="ARBA00020592"/>
    </source>
</evidence>
<feature type="region of interest" description="Disordered" evidence="18">
    <location>
        <begin position="1"/>
        <end position="27"/>
    </location>
</feature>
<keyword evidence="12" id="KW-0413">Isomerase</keyword>
<accession>A0A177FGQ0</accession>
<evidence type="ECO:0000256" key="9">
    <source>
        <dbReference type="ARBA" id="ARBA00022679"/>
    </source>
</evidence>
<evidence type="ECO:0000256" key="16">
    <source>
        <dbReference type="ARBA" id="ARBA00030942"/>
    </source>
</evidence>
<dbReference type="EC" id="2.3.2.27" evidence="6"/>
<comment type="catalytic activity">
    <reaction evidence="2">
        <text>[protein]-peptidylproline (omega=180) = [protein]-peptidylproline (omega=0)</text>
        <dbReference type="Rhea" id="RHEA:16237"/>
        <dbReference type="Rhea" id="RHEA-COMP:10747"/>
        <dbReference type="Rhea" id="RHEA-COMP:10748"/>
        <dbReference type="ChEBI" id="CHEBI:83833"/>
        <dbReference type="ChEBI" id="CHEBI:83834"/>
        <dbReference type="EC" id="5.2.1.8"/>
    </reaction>
</comment>
<sequence>MDKDNHKEIGGDTGLSTSSELPQDLEAQSLAKFDDQVAKGHLIYEPSTAETVEDQGFKLSFRFVPHLRRKPITPSDAPERKTGKGHNPFLNPKPEEILSEVGPSHLLILNKFSVYRPSLLVITRHFAPQSDDLDFSDLSAAWAILQHFKQRYMMIYNCGFESGSSQGHKHLQFWPYPDEQELGFQLFPNVAESTVNITDDIPSVPHRHFVLRFPTHCDANTLVQAYRKLVARVRHSHAEAGGGTDYNVILITHSEWASSDAYSASAGAGVRADTSQHAAFKRLPYNFCALSLQPFTTPVCTAEGIIFDHENILRWLLKHDTNPTNGKPLKQQDLIKLNFAKNDSDEYVDPVTFKVFTDNTHIVAVRHGESANVFAYDTVERLNIKPKMWRDLVSDEEFTRKDLITLQDPQNLESRNLTSFKYLKDGEDSGIPKEEASINTASLGSAADLKIMKAKEAVAKARAERANAAGQNSKSLSAATSTNSVKKTSSTSQSSKTIPYNATRHTTGQAAASFTSTGLTPHTSNALATMTDEEYILKPRRVKHKGYVRLTTTLGPLTLELNPEYAPKAVWNFVKLAQKGYYDGIIFHRNIRNFMIQSGDPTGTGRGGTSIWGKNFNDELEGPLKHDKRGVLSMANKGKNTNSSQFFITYRPASHLDHKHTIFGRVAEDADDGGDSMETLKRLENAPVDSTDRPTEEIKIVEATVLIDPFDEFWKQKNQAERTEKEKSDRKNAAVTADQGSLGVDEDRTTWTGKRIRDDGTVDSGGGPGQVGKYLKASLSRHGQDNDEDEIVEVIDEEPEEPVRKKTKGGGRGGGFGNFDSW</sequence>
<dbReference type="Pfam" id="PF00160">
    <property type="entry name" value="Pro_isomerase"/>
    <property type="match status" value="1"/>
</dbReference>
<dbReference type="AlphaFoldDB" id="A0A177FGQ0"/>
<dbReference type="CDD" id="cd16663">
    <property type="entry name" value="RING-Ubox_PPIL2"/>
    <property type="match status" value="1"/>
</dbReference>
<dbReference type="InterPro" id="IPR036265">
    <property type="entry name" value="HIT-like_sf"/>
</dbReference>
<dbReference type="InterPro" id="IPR043171">
    <property type="entry name" value="Ap4A_phos1/2-like"/>
</dbReference>
<dbReference type="FunFam" id="3.30.40.10:FF:000079">
    <property type="entry name" value="Peptidyl-prolyl cis-trans isomerase 2"/>
    <property type="match status" value="1"/>
</dbReference>
<dbReference type="RefSeq" id="XP_022514828.1">
    <property type="nucleotide sequence ID" value="XM_022652803.1"/>
</dbReference>
<comment type="function">
    <text evidence="3">May catalyze the cis-trans isomerization of proline imidic peptide bonds in oligopeptides thereby assisting the folding of proteins. May also function as a chaperone, playing a role in intracellular transport of proteins. May also have a protein ubiquitin ligase activity acting as an E3 ubiquitin protein ligase or as a ubiquitin-ubiquitin ligase promoting elongation of ubiquitin chains on proteins.</text>
</comment>
<dbReference type="EMBL" id="LVKK01000013">
    <property type="protein sequence ID" value="OAG42876.1"/>
    <property type="molecule type" value="Genomic_DNA"/>
</dbReference>
<dbReference type="SUPFAM" id="SSF57850">
    <property type="entry name" value="RING/U-box"/>
    <property type="match status" value="1"/>
</dbReference>
<dbReference type="GeneID" id="34598000"/>
<comment type="caution">
    <text evidence="21">The sequence shown here is derived from an EMBL/GenBank/DDBJ whole genome shotgun (WGS) entry which is preliminary data.</text>
</comment>
<dbReference type="OrthoDB" id="407558at2759"/>
<feature type="compositionally biased region" description="Low complexity" evidence="18">
    <location>
        <begin position="477"/>
        <end position="497"/>
    </location>
</feature>
<keyword evidence="11" id="KW-0697">Rotamase</keyword>
<dbReference type="FunFam" id="2.40.100.10:FF:000014">
    <property type="entry name" value="Peptidyl-prolyl cis-trans isomerase cyp65"/>
    <property type="match status" value="1"/>
</dbReference>
<evidence type="ECO:0000256" key="11">
    <source>
        <dbReference type="ARBA" id="ARBA00023110"/>
    </source>
</evidence>
<evidence type="ECO:0000259" key="19">
    <source>
        <dbReference type="PROSITE" id="PS50072"/>
    </source>
</evidence>
<dbReference type="InterPro" id="IPR029000">
    <property type="entry name" value="Cyclophilin-like_dom_sf"/>
</dbReference>
<dbReference type="GO" id="GO:0071013">
    <property type="term" value="C:catalytic step 2 spliceosome"/>
    <property type="evidence" value="ECO:0007669"/>
    <property type="project" value="TreeGrafter"/>
</dbReference>
<feature type="compositionally biased region" description="Acidic residues" evidence="18">
    <location>
        <begin position="786"/>
        <end position="800"/>
    </location>
</feature>
<dbReference type="EC" id="5.2.1.8" evidence="7"/>
<feature type="region of interest" description="Disordered" evidence="18">
    <location>
        <begin position="70"/>
        <end position="90"/>
    </location>
</feature>
<dbReference type="PROSITE" id="PS51698">
    <property type="entry name" value="U_BOX"/>
    <property type="match status" value="1"/>
</dbReference>